<dbReference type="Proteomes" id="UP000265520">
    <property type="component" value="Unassembled WGS sequence"/>
</dbReference>
<feature type="compositionally biased region" description="Acidic residues" evidence="1">
    <location>
        <begin position="18"/>
        <end position="33"/>
    </location>
</feature>
<proteinExistence type="predicted"/>
<dbReference type="AlphaFoldDB" id="A0A392T8L6"/>
<evidence type="ECO:0000313" key="3">
    <source>
        <dbReference type="Proteomes" id="UP000265520"/>
    </source>
</evidence>
<dbReference type="EMBL" id="LXQA010528906">
    <property type="protein sequence ID" value="MCI57441.1"/>
    <property type="molecule type" value="Genomic_DNA"/>
</dbReference>
<accession>A0A392T8L6</accession>
<reference evidence="2 3" key="1">
    <citation type="journal article" date="2018" name="Front. Plant Sci.">
        <title>Red Clover (Trifolium pratense) and Zigzag Clover (T. medium) - A Picture of Genomic Similarities and Differences.</title>
        <authorList>
            <person name="Dluhosova J."/>
            <person name="Istvanek J."/>
            <person name="Nedelnik J."/>
            <person name="Repkova J."/>
        </authorList>
    </citation>
    <scope>NUCLEOTIDE SEQUENCE [LARGE SCALE GENOMIC DNA]</scope>
    <source>
        <strain evidence="3">cv. 10/8</strain>
        <tissue evidence="2">Leaf</tissue>
    </source>
</reference>
<name>A0A392T8L6_9FABA</name>
<feature type="non-terminal residue" evidence="2">
    <location>
        <position position="70"/>
    </location>
</feature>
<evidence type="ECO:0000313" key="2">
    <source>
        <dbReference type="EMBL" id="MCI57441.1"/>
    </source>
</evidence>
<keyword evidence="3" id="KW-1185">Reference proteome</keyword>
<feature type="region of interest" description="Disordered" evidence="1">
    <location>
        <begin position="1"/>
        <end position="33"/>
    </location>
</feature>
<evidence type="ECO:0000256" key="1">
    <source>
        <dbReference type="SAM" id="MobiDB-lite"/>
    </source>
</evidence>
<protein>
    <submittedName>
        <fullName evidence="2">Uncharacterized protein</fullName>
    </submittedName>
</protein>
<sequence length="70" mass="7892">MRILIPHNQGHEGRDPEVESEDEEEEDRGLWTEEELAERDLEEGEENLLAITPATNANHDQANLSVSILG</sequence>
<organism evidence="2 3">
    <name type="scientific">Trifolium medium</name>
    <dbReference type="NCBI Taxonomy" id="97028"/>
    <lineage>
        <taxon>Eukaryota</taxon>
        <taxon>Viridiplantae</taxon>
        <taxon>Streptophyta</taxon>
        <taxon>Embryophyta</taxon>
        <taxon>Tracheophyta</taxon>
        <taxon>Spermatophyta</taxon>
        <taxon>Magnoliopsida</taxon>
        <taxon>eudicotyledons</taxon>
        <taxon>Gunneridae</taxon>
        <taxon>Pentapetalae</taxon>
        <taxon>rosids</taxon>
        <taxon>fabids</taxon>
        <taxon>Fabales</taxon>
        <taxon>Fabaceae</taxon>
        <taxon>Papilionoideae</taxon>
        <taxon>50 kb inversion clade</taxon>
        <taxon>NPAAA clade</taxon>
        <taxon>Hologalegina</taxon>
        <taxon>IRL clade</taxon>
        <taxon>Trifolieae</taxon>
        <taxon>Trifolium</taxon>
    </lineage>
</organism>
<comment type="caution">
    <text evidence="2">The sequence shown here is derived from an EMBL/GenBank/DDBJ whole genome shotgun (WGS) entry which is preliminary data.</text>
</comment>